<name>A0A318TPY0_9BRAD</name>
<dbReference type="AlphaFoldDB" id="A0A318TPY0"/>
<evidence type="ECO:0000313" key="3">
    <source>
        <dbReference type="EMBL" id="PYF01679.1"/>
    </source>
</evidence>
<organism evidence="3 4">
    <name type="scientific">Rhodopseudomonas faecalis</name>
    <dbReference type="NCBI Taxonomy" id="99655"/>
    <lineage>
        <taxon>Bacteria</taxon>
        <taxon>Pseudomonadati</taxon>
        <taxon>Pseudomonadota</taxon>
        <taxon>Alphaproteobacteria</taxon>
        <taxon>Hyphomicrobiales</taxon>
        <taxon>Nitrobacteraceae</taxon>
        <taxon>Rhodopseudomonas</taxon>
    </lineage>
</organism>
<feature type="compositionally biased region" description="Basic and acidic residues" evidence="1">
    <location>
        <begin position="110"/>
        <end position="126"/>
    </location>
</feature>
<keyword evidence="2" id="KW-0472">Membrane</keyword>
<keyword evidence="2" id="KW-1133">Transmembrane helix</keyword>
<evidence type="ECO:0000313" key="4">
    <source>
        <dbReference type="Proteomes" id="UP000248148"/>
    </source>
</evidence>
<dbReference type="Proteomes" id="UP000248148">
    <property type="component" value="Unassembled WGS sequence"/>
</dbReference>
<keyword evidence="2" id="KW-0812">Transmembrane</keyword>
<reference evidence="3 4" key="1">
    <citation type="submission" date="2018-06" db="EMBL/GenBank/DDBJ databases">
        <title>Genomic Encyclopedia of Archaeal and Bacterial Type Strains, Phase II (KMG-II): from individual species to whole genera.</title>
        <authorList>
            <person name="Goeker M."/>
        </authorList>
    </citation>
    <scope>NUCLEOTIDE SEQUENCE [LARGE SCALE GENOMIC DNA]</scope>
    <source>
        <strain evidence="3 4">JCM 11668</strain>
    </source>
</reference>
<feature type="region of interest" description="Disordered" evidence="1">
    <location>
        <begin position="102"/>
        <end position="126"/>
    </location>
</feature>
<evidence type="ECO:0000256" key="1">
    <source>
        <dbReference type="SAM" id="MobiDB-lite"/>
    </source>
</evidence>
<proteinExistence type="predicted"/>
<feature type="transmembrane region" description="Helical" evidence="2">
    <location>
        <begin position="6"/>
        <end position="32"/>
    </location>
</feature>
<dbReference type="EMBL" id="QJTI01000019">
    <property type="protein sequence ID" value="PYF01679.1"/>
    <property type="molecule type" value="Genomic_DNA"/>
</dbReference>
<accession>A0A318TPY0</accession>
<keyword evidence="4" id="KW-1185">Reference proteome</keyword>
<comment type="caution">
    <text evidence="3">The sequence shown here is derived from an EMBL/GenBank/DDBJ whole genome shotgun (WGS) entry which is preliminary data.</text>
</comment>
<evidence type="ECO:0000256" key="2">
    <source>
        <dbReference type="SAM" id="Phobius"/>
    </source>
</evidence>
<gene>
    <name evidence="3" type="ORF">BJ122_11986</name>
</gene>
<protein>
    <submittedName>
        <fullName evidence="3">Uncharacterized protein</fullName>
    </submittedName>
</protein>
<sequence length="126" mass="13510">MGWIGVIVVAAIGVFLLVVWAEFLLVAALFIVGGQAIDWLKTGVWHPHTIASQFTITAASDYTGWVIVDKAINYAVFDLEIAIPIVLLSAMGTAIKEKIVNSGPAARPTKKADHRATRQPDCRPGG</sequence>